<keyword evidence="1 2" id="KW-0694">RNA-binding</keyword>
<evidence type="ECO:0000313" key="4">
    <source>
        <dbReference type="EnsemblPlants" id="OPUNC12G16540.1"/>
    </source>
</evidence>
<dbReference type="PANTHER" id="PTHR10352">
    <property type="entry name" value="EUKARYOTIC TRANSLATION INITIATION FACTOR 3 SUBUNIT G"/>
    <property type="match status" value="1"/>
</dbReference>
<dbReference type="Gene3D" id="3.30.70.330">
    <property type="match status" value="1"/>
</dbReference>
<accession>A0A0E0MPE8</accession>
<dbReference type="FunFam" id="3.30.70.330:FF:000615">
    <property type="entry name" value="Os09g0374500 protein"/>
    <property type="match status" value="1"/>
</dbReference>
<evidence type="ECO:0000259" key="3">
    <source>
        <dbReference type="PROSITE" id="PS50102"/>
    </source>
</evidence>
<organism evidence="4">
    <name type="scientific">Oryza punctata</name>
    <name type="common">Red rice</name>
    <dbReference type="NCBI Taxonomy" id="4537"/>
    <lineage>
        <taxon>Eukaryota</taxon>
        <taxon>Viridiplantae</taxon>
        <taxon>Streptophyta</taxon>
        <taxon>Embryophyta</taxon>
        <taxon>Tracheophyta</taxon>
        <taxon>Spermatophyta</taxon>
        <taxon>Magnoliopsida</taxon>
        <taxon>Liliopsida</taxon>
        <taxon>Poales</taxon>
        <taxon>Poaceae</taxon>
        <taxon>BOP clade</taxon>
        <taxon>Oryzoideae</taxon>
        <taxon>Oryzeae</taxon>
        <taxon>Oryzinae</taxon>
        <taxon>Oryza</taxon>
    </lineage>
</organism>
<dbReference type="SUPFAM" id="SSF54928">
    <property type="entry name" value="RNA-binding domain, RBD"/>
    <property type="match status" value="1"/>
</dbReference>
<reference evidence="4" key="1">
    <citation type="submission" date="2015-04" db="UniProtKB">
        <authorList>
            <consortium name="EnsemblPlants"/>
        </authorList>
    </citation>
    <scope>IDENTIFICATION</scope>
</reference>
<dbReference type="InterPro" id="IPR012677">
    <property type="entry name" value="Nucleotide-bd_a/b_plait_sf"/>
</dbReference>
<reference evidence="4" key="2">
    <citation type="submission" date="2018-05" db="EMBL/GenBank/DDBJ databases">
        <title>OpunRS2 (Oryza punctata Reference Sequence Version 2).</title>
        <authorList>
            <person name="Zhang J."/>
            <person name="Kudrna D."/>
            <person name="Lee S."/>
            <person name="Talag J."/>
            <person name="Welchert J."/>
            <person name="Wing R.A."/>
        </authorList>
    </citation>
    <scope>NUCLEOTIDE SEQUENCE [LARGE SCALE GENOMIC DNA]</scope>
</reference>
<dbReference type="Pfam" id="PF00076">
    <property type="entry name" value="RRM_1"/>
    <property type="match status" value="1"/>
</dbReference>
<evidence type="ECO:0000256" key="1">
    <source>
        <dbReference type="ARBA" id="ARBA00022884"/>
    </source>
</evidence>
<dbReference type="EnsemblPlants" id="OPUNC12G16540.1">
    <property type="protein sequence ID" value="OPUNC12G16540.1"/>
    <property type="gene ID" value="OPUNC12G16540"/>
</dbReference>
<sequence>MAAGILLLVSLEEREICVMLEGPGRFTEKGRVYVYLRRRLNIILVQTRTASPAASAAAAATATAAEAEEEEHTELTCPYNYLAPAAAASYVPCRARRDVWRGDPGASPSSSEHRCFLCRFVRVTNLPVSCRPADLVGLLAGFGPLRMWHVAMDGPGKCKGFAAVVFERREHADEAIEGLNCFSFGGRSLRVDWAYPSA</sequence>
<dbReference type="OMA" id="DWAYPSA"/>
<evidence type="ECO:0000256" key="2">
    <source>
        <dbReference type="PROSITE-ProRule" id="PRU00176"/>
    </source>
</evidence>
<evidence type="ECO:0000313" key="5">
    <source>
        <dbReference type="Proteomes" id="UP000026962"/>
    </source>
</evidence>
<keyword evidence="5" id="KW-1185">Reference proteome</keyword>
<proteinExistence type="predicted"/>
<dbReference type="SMART" id="SM00360">
    <property type="entry name" value="RRM"/>
    <property type="match status" value="1"/>
</dbReference>
<dbReference type="InterPro" id="IPR035979">
    <property type="entry name" value="RBD_domain_sf"/>
</dbReference>
<dbReference type="GO" id="GO:0003723">
    <property type="term" value="F:RNA binding"/>
    <property type="evidence" value="ECO:0007669"/>
    <property type="project" value="UniProtKB-UniRule"/>
</dbReference>
<dbReference type="Gramene" id="OPUNC12G16540.1">
    <property type="protein sequence ID" value="OPUNC12G16540.1"/>
    <property type="gene ID" value="OPUNC12G16540"/>
</dbReference>
<dbReference type="InterPro" id="IPR000504">
    <property type="entry name" value="RRM_dom"/>
</dbReference>
<dbReference type="HOGENOM" id="CLU_1380072_0_0_1"/>
<dbReference type="PROSITE" id="PS50102">
    <property type="entry name" value="RRM"/>
    <property type="match status" value="1"/>
</dbReference>
<dbReference type="STRING" id="4537.A0A0E0MPE8"/>
<feature type="domain" description="RRM" evidence="3">
    <location>
        <begin position="119"/>
        <end position="196"/>
    </location>
</feature>
<dbReference type="Proteomes" id="UP000026962">
    <property type="component" value="Chromosome 12"/>
</dbReference>
<dbReference type="eggNOG" id="ENOG502SF7Y">
    <property type="taxonomic scope" value="Eukaryota"/>
</dbReference>
<protein>
    <recommendedName>
        <fullName evidence="3">RRM domain-containing protein</fullName>
    </recommendedName>
</protein>
<name>A0A0E0MPE8_ORYPU</name>
<dbReference type="AlphaFoldDB" id="A0A0E0MPE8"/>